<dbReference type="GO" id="GO:0009094">
    <property type="term" value="P:L-phenylalanine biosynthetic process"/>
    <property type="evidence" value="ECO:0007669"/>
    <property type="project" value="UniProtKB-UniPathway"/>
</dbReference>
<dbReference type="NCBIfam" id="NF008865">
    <property type="entry name" value="PRK11898.1"/>
    <property type="match status" value="1"/>
</dbReference>
<reference evidence="24" key="1">
    <citation type="journal article" date="2018" name="Science">
        <title>A primordial and reversible TCA cycle in a facultatively chemolithoautotrophic thermophile.</title>
        <authorList>
            <person name="Nunoura T."/>
            <person name="Chikaraishi Y."/>
            <person name="Izaki R."/>
            <person name="Suwa T."/>
            <person name="Sato T."/>
            <person name="Harada T."/>
            <person name="Mori K."/>
            <person name="Kato Y."/>
            <person name="Miyazaki M."/>
            <person name="Shimamura S."/>
            <person name="Yanagawa K."/>
            <person name="Shuto A."/>
            <person name="Ohkouchi N."/>
            <person name="Fujita N."/>
            <person name="Takaki Y."/>
            <person name="Atomi H."/>
            <person name="Takai K."/>
        </authorList>
    </citation>
    <scope>NUCLEOTIDE SEQUENCE [LARGE SCALE GENOMIC DNA]</scope>
    <source>
        <strain evidence="24">DSM 17441 / JCM 13301 / NBRC 103674 / ABI70S6</strain>
    </source>
</reference>
<dbReference type="InterPro" id="IPR008242">
    <property type="entry name" value="Chor_mutase/pphenate_deHydtase"/>
</dbReference>
<evidence type="ECO:0000256" key="14">
    <source>
        <dbReference type="ARBA" id="ARBA00023239"/>
    </source>
</evidence>
<dbReference type="PROSITE" id="PS51671">
    <property type="entry name" value="ACT"/>
    <property type="match status" value="1"/>
</dbReference>
<comment type="catalytic activity">
    <reaction evidence="18">
        <text>prephenate + H(+) = 3-phenylpyruvate + CO2 + H2O</text>
        <dbReference type="Rhea" id="RHEA:21648"/>
        <dbReference type="ChEBI" id="CHEBI:15377"/>
        <dbReference type="ChEBI" id="CHEBI:15378"/>
        <dbReference type="ChEBI" id="CHEBI:16526"/>
        <dbReference type="ChEBI" id="CHEBI:18005"/>
        <dbReference type="ChEBI" id="CHEBI:29934"/>
        <dbReference type="EC" id="4.2.1.51"/>
    </reaction>
</comment>
<keyword evidence="11" id="KW-0057">Aromatic amino acid biosynthesis</keyword>
<dbReference type="RefSeq" id="WP_068549690.1">
    <property type="nucleotide sequence ID" value="NZ_AP013035.1"/>
</dbReference>
<dbReference type="InterPro" id="IPR002701">
    <property type="entry name" value="CM_II_prokaryot"/>
</dbReference>
<dbReference type="SMART" id="SM00830">
    <property type="entry name" value="CM_2"/>
    <property type="match status" value="1"/>
</dbReference>
<dbReference type="OrthoDB" id="9802281at2"/>
<dbReference type="NCBIfam" id="TIGR01807">
    <property type="entry name" value="CM_P2"/>
    <property type="match status" value="1"/>
</dbReference>
<comment type="pathway">
    <text evidence="4">Amino-acid biosynthesis; L-phenylalanine biosynthesis; phenylpyruvate from prephenate: step 1/1.</text>
</comment>
<keyword evidence="24" id="KW-1185">Reference proteome</keyword>
<comment type="catalytic activity">
    <reaction evidence="1">
        <text>chorismate = prephenate</text>
        <dbReference type="Rhea" id="RHEA:13897"/>
        <dbReference type="ChEBI" id="CHEBI:29748"/>
        <dbReference type="ChEBI" id="CHEBI:29934"/>
        <dbReference type="EC" id="5.4.99.5"/>
    </reaction>
</comment>
<feature type="domain" description="ACT" evidence="22">
    <location>
        <begin position="279"/>
        <end position="356"/>
    </location>
</feature>
<dbReference type="PROSITE" id="PS51168">
    <property type="entry name" value="CHORISMATE_MUT_2"/>
    <property type="match status" value="1"/>
</dbReference>
<dbReference type="EC" id="5.4.99.5" evidence="6"/>
<dbReference type="InterPro" id="IPR002912">
    <property type="entry name" value="ACT_dom"/>
</dbReference>
<keyword evidence="13 23" id="KW-0413">Isomerase</keyword>
<keyword evidence="14 23" id="KW-0456">Lyase</keyword>
<sequence>MAPQNEIDQLRREIDSIDEQILELLNKRASLALEIGRIKQASGTPVFVPGREKTIFKRLIEKNMGPFPDEAIKYVYREIISACVAIQKKTTVAFLGPEATFTHQAGVEYFGLSAHFVPIKFVEGIFEVVERGHVDYGVVPFENSTEGVVNRTLDAFMEFEGVKIVGEIYLKVSHHLLTVSGDIQGIDKIYSHPHAIAQCRKWLAAVMPEAKVVYVSSTAEAAKLAAEDENAAAIASEMAATLYGLKVAVRNIEDQKDNYTRFLIIGREETKPTGNDKTSLIFSLSDEVGALKNILSCFADRGINLTKIESRPSKKRPWDYIFYVDFEGRTDDERIKDAIECLKNRCVFVKILGSYPASEFEEE</sequence>
<name>A0A0S3QTN1_THET7</name>
<evidence type="ECO:0000256" key="9">
    <source>
        <dbReference type="ARBA" id="ARBA00022490"/>
    </source>
</evidence>
<evidence type="ECO:0000256" key="8">
    <source>
        <dbReference type="ARBA" id="ARBA00014401"/>
    </source>
</evidence>
<dbReference type="InterPro" id="IPR036263">
    <property type="entry name" value="Chorismate_II_sf"/>
</dbReference>
<evidence type="ECO:0000256" key="19">
    <source>
        <dbReference type="PIRSR" id="PIRSR001500-2"/>
    </source>
</evidence>
<dbReference type="PATRIC" id="fig|1298851.3.peg.930"/>
<dbReference type="KEGG" id="ttk:TST_0893"/>
<dbReference type="Pfam" id="PF01817">
    <property type="entry name" value="CM_2"/>
    <property type="match status" value="1"/>
</dbReference>
<dbReference type="PANTHER" id="PTHR21022">
    <property type="entry name" value="PREPHENATE DEHYDRATASE P PROTEIN"/>
    <property type="match status" value="1"/>
</dbReference>
<evidence type="ECO:0000256" key="1">
    <source>
        <dbReference type="ARBA" id="ARBA00000824"/>
    </source>
</evidence>
<dbReference type="FunFam" id="3.30.70.260:FF:000012">
    <property type="entry name" value="Prephenate dehydratase"/>
    <property type="match status" value="1"/>
</dbReference>
<evidence type="ECO:0000256" key="16">
    <source>
        <dbReference type="ARBA" id="ARBA00031175"/>
    </source>
</evidence>
<evidence type="ECO:0000256" key="3">
    <source>
        <dbReference type="ARBA" id="ARBA00004496"/>
    </source>
</evidence>
<dbReference type="GO" id="GO:0004106">
    <property type="term" value="F:chorismate mutase activity"/>
    <property type="evidence" value="ECO:0007669"/>
    <property type="project" value="UniProtKB-EC"/>
</dbReference>
<dbReference type="AlphaFoldDB" id="A0A0S3QTN1"/>
<dbReference type="InterPro" id="IPR045865">
    <property type="entry name" value="ACT-like_dom_sf"/>
</dbReference>
<evidence type="ECO:0000256" key="10">
    <source>
        <dbReference type="ARBA" id="ARBA00022605"/>
    </source>
</evidence>
<dbReference type="Gene3D" id="3.40.190.10">
    <property type="entry name" value="Periplasmic binding protein-like II"/>
    <property type="match status" value="2"/>
</dbReference>
<evidence type="ECO:0000256" key="5">
    <source>
        <dbReference type="ARBA" id="ARBA00004817"/>
    </source>
</evidence>
<dbReference type="EMBL" id="AP013035">
    <property type="protein sequence ID" value="BAT71693.1"/>
    <property type="molecule type" value="Genomic_DNA"/>
</dbReference>
<dbReference type="CDD" id="cd13630">
    <property type="entry name" value="PBP2_PDT_1"/>
    <property type="match status" value="1"/>
</dbReference>
<dbReference type="Gene3D" id="3.30.70.260">
    <property type="match status" value="1"/>
</dbReference>
<proteinExistence type="predicted"/>
<dbReference type="SUPFAM" id="SSF55021">
    <property type="entry name" value="ACT-like"/>
    <property type="match status" value="1"/>
</dbReference>
<evidence type="ECO:0000256" key="2">
    <source>
        <dbReference type="ARBA" id="ARBA00002364"/>
    </source>
</evidence>
<evidence type="ECO:0000259" key="20">
    <source>
        <dbReference type="PROSITE" id="PS51168"/>
    </source>
</evidence>
<dbReference type="SUPFAM" id="SSF53850">
    <property type="entry name" value="Periplasmic binding protein-like II"/>
    <property type="match status" value="1"/>
</dbReference>
<dbReference type="PROSITE" id="PS51171">
    <property type="entry name" value="PREPHENATE_DEHYDR_3"/>
    <property type="match status" value="1"/>
</dbReference>
<dbReference type="GO" id="GO:0005737">
    <property type="term" value="C:cytoplasm"/>
    <property type="evidence" value="ECO:0007669"/>
    <property type="project" value="UniProtKB-SubCell"/>
</dbReference>
<evidence type="ECO:0000256" key="4">
    <source>
        <dbReference type="ARBA" id="ARBA00004741"/>
    </source>
</evidence>
<comment type="function">
    <text evidence="2">Catalyzes the Claisen rearrangement of chorismate to prephenate and the decarboxylation/dehydration of prephenate to phenylpyruvate.</text>
</comment>
<keyword evidence="10" id="KW-0028">Amino-acid biosynthesis</keyword>
<dbReference type="PROSITE" id="PS00858">
    <property type="entry name" value="PREPHENATE_DEHYDR_2"/>
    <property type="match status" value="1"/>
</dbReference>
<feature type="domain" description="Prephenate dehydratase" evidence="21">
    <location>
        <begin position="91"/>
        <end position="267"/>
    </location>
</feature>
<dbReference type="InterPro" id="IPR018528">
    <property type="entry name" value="Preph_deHydtase_CS"/>
</dbReference>
<accession>A0A0S3QTN1</accession>
<feature type="domain" description="Chorismate mutase" evidence="20">
    <location>
        <begin position="1"/>
        <end position="91"/>
    </location>
</feature>
<evidence type="ECO:0000256" key="11">
    <source>
        <dbReference type="ARBA" id="ARBA00023141"/>
    </source>
</evidence>
<feature type="site" description="Essential for prephenate dehydratase activity" evidence="19">
    <location>
        <position position="260"/>
    </location>
</feature>
<protein>
    <recommendedName>
        <fullName evidence="8">Bifunctional chorismate mutase/prephenate dehydratase</fullName>
        <ecNumber evidence="7">4.2.1.51</ecNumber>
        <ecNumber evidence="6">5.4.99.5</ecNumber>
    </recommendedName>
    <alternativeName>
        <fullName evidence="17">Chorismate mutase-prephenate dehydratase</fullName>
    </alternativeName>
    <alternativeName>
        <fullName evidence="16">p-protein</fullName>
    </alternativeName>
</protein>
<dbReference type="Pfam" id="PF01842">
    <property type="entry name" value="ACT"/>
    <property type="match status" value="1"/>
</dbReference>
<keyword evidence="12" id="KW-0584">Phenylalanine biosynthesis</keyword>
<dbReference type="PIRSF" id="PIRSF001500">
    <property type="entry name" value="Chor_mut_pdt_Ppr"/>
    <property type="match status" value="1"/>
</dbReference>
<evidence type="ECO:0000256" key="6">
    <source>
        <dbReference type="ARBA" id="ARBA00012404"/>
    </source>
</evidence>
<dbReference type="PANTHER" id="PTHR21022:SF19">
    <property type="entry name" value="PREPHENATE DEHYDRATASE-RELATED"/>
    <property type="match status" value="1"/>
</dbReference>
<evidence type="ECO:0000259" key="21">
    <source>
        <dbReference type="PROSITE" id="PS51171"/>
    </source>
</evidence>
<dbReference type="CDD" id="cd04905">
    <property type="entry name" value="ACT_CM-PDT"/>
    <property type="match status" value="1"/>
</dbReference>
<dbReference type="Pfam" id="PF00800">
    <property type="entry name" value="PDT"/>
    <property type="match status" value="1"/>
</dbReference>
<organism evidence="23 24">
    <name type="scientific">Thermosulfidibacter takaii (strain DSM 17441 / JCM 13301 / NBRC 103674 / ABI70S6)</name>
    <dbReference type="NCBI Taxonomy" id="1298851"/>
    <lineage>
        <taxon>Bacteria</taxon>
        <taxon>Pseudomonadati</taxon>
        <taxon>Thermosulfidibacterota</taxon>
        <taxon>Thermosulfidibacteria</taxon>
        <taxon>Thermosulfidibacterales</taxon>
        <taxon>Thermosulfidibacteraceae</taxon>
    </lineage>
</organism>
<dbReference type="GO" id="GO:0046417">
    <property type="term" value="P:chorismate metabolic process"/>
    <property type="evidence" value="ECO:0007669"/>
    <property type="project" value="InterPro"/>
</dbReference>
<dbReference type="Gene3D" id="1.20.59.10">
    <property type="entry name" value="Chorismate mutase"/>
    <property type="match status" value="1"/>
</dbReference>
<evidence type="ECO:0000256" key="18">
    <source>
        <dbReference type="ARBA" id="ARBA00047848"/>
    </source>
</evidence>
<evidence type="ECO:0000256" key="17">
    <source>
        <dbReference type="ARBA" id="ARBA00031520"/>
    </source>
</evidence>
<gene>
    <name evidence="23" type="primary">pheA</name>
    <name evidence="23" type="ORF">TST_0893</name>
</gene>
<comment type="subcellular location">
    <subcellularLocation>
        <location evidence="3">Cytoplasm</location>
    </subcellularLocation>
</comment>
<evidence type="ECO:0000256" key="15">
    <source>
        <dbReference type="ARBA" id="ARBA00023268"/>
    </source>
</evidence>
<dbReference type="EC" id="4.2.1.51" evidence="7"/>
<evidence type="ECO:0000256" key="7">
    <source>
        <dbReference type="ARBA" id="ARBA00013147"/>
    </source>
</evidence>
<dbReference type="UniPathway" id="UPA00121">
    <property type="reaction ID" value="UER00345"/>
</dbReference>
<dbReference type="STRING" id="1298851.TST_0893"/>
<dbReference type="InterPro" id="IPR010957">
    <property type="entry name" value="G/b/e-P-prot_chorismate_mutase"/>
</dbReference>
<dbReference type="InterPro" id="IPR001086">
    <property type="entry name" value="Preph_deHydtase"/>
</dbReference>
<dbReference type="Proteomes" id="UP000063234">
    <property type="component" value="Chromosome"/>
</dbReference>
<comment type="pathway">
    <text evidence="5">Metabolic intermediate biosynthesis; prephenate biosynthesis; prephenate from chorismate: step 1/1.</text>
</comment>
<dbReference type="UniPathway" id="UPA00120">
    <property type="reaction ID" value="UER00203"/>
</dbReference>
<evidence type="ECO:0000313" key="23">
    <source>
        <dbReference type="EMBL" id="BAT71693.1"/>
    </source>
</evidence>
<dbReference type="SUPFAM" id="SSF48600">
    <property type="entry name" value="Chorismate mutase II"/>
    <property type="match status" value="1"/>
</dbReference>
<dbReference type="GO" id="GO:0004664">
    <property type="term" value="F:prephenate dehydratase activity"/>
    <property type="evidence" value="ECO:0007669"/>
    <property type="project" value="UniProtKB-EC"/>
</dbReference>
<keyword evidence="15" id="KW-0511">Multifunctional enzyme</keyword>
<evidence type="ECO:0000256" key="12">
    <source>
        <dbReference type="ARBA" id="ARBA00023222"/>
    </source>
</evidence>
<keyword evidence="9" id="KW-0963">Cytoplasm</keyword>
<dbReference type="FunFam" id="3.40.190.10:FF:000034">
    <property type="entry name" value="Chorismate mutase/prephenate dehydratase"/>
    <property type="match status" value="1"/>
</dbReference>
<evidence type="ECO:0000259" key="22">
    <source>
        <dbReference type="PROSITE" id="PS51671"/>
    </source>
</evidence>
<evidence type="ECO:0000313" key="24">
    <source>
        <dbReference type="Proteomes" id="UP000063234"/>
    </source>
</evidence>
<dbReference type="InterPro" id="IPR036979">
    <property type="entry name" value="CM_dom_sf"/>
</dbReference>
<evidence type="ECO:0000256" key="13">
    <source>
        <dbReference type="ARBA" id="ARBA00023235"/>
    </source>
</evidence>